<dbReference type="EMBL" id="JAJEQM010000016">
    <property type="protein sequence ID" value="MCC2211376.1"/>
    <property type="molecule type" value="Genomic_DNA"/>
</dbReference>
<gene>
    <name evidence="1" type="ORF">LKE05_11330</name>
</gene>
<proteinExistence type="predicted"/>
<organism evidence="1 2">
    <name type="scientific">Hominilimicola fabiformis</name>
    <dbReference type="NCBI Taxonomy" id="2885356"/>
    <lineage>
        <taxon>Bacteria</taxon>
        <taxon>Bacillati</taxon>
        <taxon>Bacillota</taxon>
        <taxon>Clostridia</taxon>
        <taxon>Eubacteriales</taxon>
        <taxon>Oscillospiraceae</taxon>
        <taxon>Hominilimicola</taxon>
    </lineage>
</organism>
<dbReference type="RefSeq" id="WP_022230033.1">
    <property type="nucleotide sequence ID" value="NZ_JAJEQM010000016.1"/>
</dbReference>
<accession>A0AAE3E0P9</accession>
<comment type="caution">
    <text evidence="1">The sequence shown here is derived from an EMBL/GenBank/DDBJ whole genome shotgun (WGS) entry which is preliminary data.</text>
</comment>
<evidence type="ECO:0000313" key="1">
    <source>
        <dbReference type="EMBL" id="MCC2211376.1"/>
    </source>
</evidence>
<evidence type="ECO:0000313" key="2">
    <source>
        <dbReference type="Proteomes" id="UP001198242"/>
    </source>
</evidence>
<keyword evidence="2" id="KW-1185">Reference proteome</keyword>
<protein>
    <submittedName>
        <fullName evidence="1">Uncharacterized protein</fullName>
    </submittedName>
</protein>
<dbReference type="AlphaFoldDB" id="A0AAE3E0P9"/>
<reference evidence="1 2" key="1">
    <citation type="submission" date="2021-10" db="EMBL/GenBank/DDBJ databases">
        <title>Anaerobic single-cell dispensing facilitates the cultivation of human gut bacteria.</title>
        <authorList>
            <person name="Afrizal A."/>
        </authorList>
    </citation>
    <scope>NUCLEOTIDE SEQUENCE [LARGE SCALE GENOMIC DNA]</scope>
    <source>
        <strain evidence="1 2">CLA-AA-H232</strain>
    </source>
</reference>
<name>A0AAE3E0P9_9FIRM</name>
<sequence>MILDSQELEFLKLCALARYMPCGLAGIFEMQILKSEVSGRLAKSGYLKYVNGGCKFSRLTRRGRDILLRAGYEFPDDARPHKKGNTFNRRVINAKLNAMLYGAGINIYAGTVQGLSREDCIYIPSLTIRSEMKSKVLAGTVFYGILRIGDTAYVLYYTDDIADGAFPDFEQQTFLSMISHIENIKNVAIIIAAETVEGLIGYLMPEKKPEITRGIVPFSELMERWQYDFYLLPMDKDGIMQIKLMCIDNYKKDIAAMFGDTDNVPVKLSRFDAVCGGKACITAMDTNITRVRYSLEQSLLSGIIPNIICLAHQKAIYQHMAVYLEYPNQMKFTVVRHNTMTDMFPQLRMGETKIEPARTKDGEYLII</sequence>
<dbReference type="Proteomes" id="UP001198242">
    <property type="component" value="Unassembled WGS sequence"/>
</dbReference>